<dbReference type="PROSITE" id="PS01293">
    <property type="entry name" value="NUDIX_COA"/>
    <property type="match status" value="1"/>
</dbReference>
<dbReference type="SUPFAM" id="SSF55811">
    <property type="entry name" value="Nudix"/>
    <property type="match status" value="1"/>
</dbReference>
<dbReference type="Proteomes" id="UP000249700">
    <property type="component" value="Unassembled WGS sequence"/>
</dbReference>
<evidence type="ECO:0000256" key="1">
    <source>
        <dbReference type="ARBA" id="ARBA00001936"/>
    </source>
</evidence>
<feature type="domain" description="Nudix hydrolase" evidence="9">
    <location>
        <begin position="21"/>
        <end position="152"/>
    </location>
</feature>
<protein>
    <submittedName>
        <fullName evidence="10">NUDIX domain-containing protein</fullName>
    </submittedName>
</protein>
<dbReference type="InterPro" id="IPR000086">
    <property type="entry name" value="NUDIX_hydrolase_dom"/>
</dbReference>
<evidence type="ECO:0000256" key="4">
    <source>
        <dbReference type="ARBA" id="ARBA00022723"/>
    </source>
</evidence>
<comment type="cofactor">
    <cofactor evidence="2">
        <name>Mg(2+)</name>
        <dbReference type="ChEBI" id="CHEBI:18420"/>
    </cofactor>
</comment>
<feature type="region of interest" description="Disordered" evidence="8">
    <location>
        <begin position="159"/>
        <end position="190"/>
    </location>
</feature>
<keyword evidence="6" id="KW-0460">Magnesium</keyword>
<dbReference type="GO" id="GO:0010945">
    <property type="term" value="F:coenzyme A diphosphatase activity"/>
    <property type="evidence" value="ECO:0007669"/>
    <property type="project" value="InterPro"/>
</dbReference>
<dbReference type="GO" id="GO:0030145">
    <property type="term" value="F:manganese ion binding"/>
    <property type="evidence" value="ECO:0007669"/>
    <property type="project" value="InterPro"/>
</dbReference>
<evidence type="ECO:0000259" key="9">
    <source>
        <dbReference type="PROSITE" id="PS51462"/>
    </source>
</evidence>
<sequence>MLENLRDRLQAHVPQRLTLKMPRAAVLLPIVDRPEPTLLFTRRADHLKQHGGQVAFPGGKWEHGDDDLLDTALREAEEEIALPPDRVQLLGRLSDVISLHGIRVTPYVGLIPADLPLVPELGELNAIFEVPLTHFLDDKRTHTDVIRVDGRDYYVPSYRVPNSGPSDRVPHHGMPNTQGTQGQEGNPQDDDHVIWGLSAMMLVELLAEGFAMPISLFERPAGELCYRPERRMRAP</sequence>
<reference evidence="10 11" key="1">
    <citation type="submission" date="2018-06" db="EMBL/GenBank/DDBJ databases">
        <title>Comparative analysis of microorganisms from saline springs in Andes Mountain Range, Colombia.</title>
        <authorList>
            <person name="Rubin E."/>
        </authorList>
    </citation>
    <scope>NUCLEOTIDE SEQUENCE [LARGE SCALE GENOMIC DNA]</scope>
    <source>
        <strain evidence="10 11">USBA-857</strain>
    </source>
</reference>
<keyword evidence="5" id="KW-0378">Hydrolase</keyword>
<dbReference type="CDD" id="cd03426">
    <property type="entry name" value="NUDIX_CoAse_Nudt7"/>
    <property type="match status" value="1"/>
</dbReference>
<evidence type="ECO:0000313" key="11">
    <source>
        <dbReference type="Proteomes" id="UP000249700"/>
    </source>
</evidence>
<dbReference type="RefSeq" id="WP_112054146.1">
    <property type="nucleotide sequence ID" value="NZ_QLSX01000003.1"/>
</dbReference>
<keyword evidence="4" id="KW-0479">Metal-binding</keyword>
<dbReference type="PANTHER" id="PTHR12992">
    <property type="entry name" value="NUDIX HYDROLASE"/>
    <property type="match status" value="1"/>
</dbReference>
<organism evidence="10 11">
    <name type="scientific">Onishia taeanensis</name>
    <dbReference type="NCBI Taxonomy" id="284577"/>
    <lineage>
        <taxon>Bacteria</taxon>
        <taxon>Pseudomonadati</taxon>
        <taxon>Pseudomonadota</taxon>
        <taxon>Gammaproteobacteria</taxon>
        <taxon>Oceanospirillales</taxon>
        <taxon>Halomonadaceae</taxon>
        <taxon>Onishia</taxon>
    </lineage>
</organism>
<dbReference type="PANTHER" id="PTHR12992:SF11">
    <property type="entry name" value="MITOCHONDRIAL COENZYME A DIPHOSPHATASE NUDT8"/>
    <property type="match status" value="1"/>
</dbReference>
<dbReference type="PROSITE" id="PS51462">
    <property type="entry name" value="NUDIX"/>
    <property type="match status" value="1"/>
</dbReference>
<keyword evidence="7" id="KW-0464">Manganese</keyword>
<name>A0A328XXD9_9GAMM</name>
<dbReference type="Pfam" id="PF00293">
    <property type="entry name" value="NUDIX"/>
    <property type="match status" value="1"/>
</dbReference>
<dbReference type="GO" id="GO:0000287">
    <property type="term" value="F:magnesium ion binding"/>
    <property type="evidence" value="ECO:0007669"/>
    <property type="project" value="InterPro"/>
</dbReference>
<dbReference type="EMBL" id="QLSX01000003">
    <property type="protein sequence ID" value="RAR62956.1"/>
    <property type="molecule type" value="Genomic_DNA"/>
</dbReference>
<dbReference type="AlphaFoldDB" id="A0A328XXD9"/>
<proteinExistence type="inferred from homology"/>
<dbReference type="Gene3D" id="3.90.79.10">
    <property type="entry name" value="Nucleoside Triphosphate Pyrophosphohydrolase"/>
    <property type="match status" value="1"/>
</dbReference>
<dbReference type="GO" id="GO:0009132">
    <property type="term" value="P:nucleoside diphosphate metabolic process"/>
    <property type="evidence" value="ECO:0007669"/>
    <property type="project" value="InterPro"/>
</dbReference>
<comment type="similarity">
    <text evidence="3">Belongs to the Nudix hydrolase family. PCD1 subfamily.</text>
</comment>
<evidence type="ECO:0000313" key="10">
    <source>
        <dbReference type="EMBL" id="RAR62956.1"/>
    </source>
</evidence>
<dbReference type="InterPro" id="IPR015797">
    <property type="entry name" value="NUDIX_hydrolase-like_dom_sf"/>
</dbReference>
<dbReference type="OrthoDB" id="9802805at2"/>
<evidence type="ECO:0000256" key="6">
    <source>
        <dbReference type="ARBA" id="ARBA00022842"/>
    </source>
</evidence>
<gene>
    <name evidence="10" type="ORF">BCL93_103189</name>
</gene>
<evidence type="ECO:0000256" key="7">
    <source>
        <dbReference type="ARBA" id="ARBA00023211"/>
    </source>
</evidence>
<evidence type="ECO:0000256" key="5">
    <source>
        <dbReference type="ARBA" id="ARBA00022801"/>
    </source>
</evidence>
<dbReference type="InterPro" id="IPR000059">
    <property type="entry name" value="NUDIX_hydrolase_NudL_CS"/>
</dbReference>
<feature type="compositionally biased region" description="Polar residues" evidence="8">
    <location>
        <begin position="175"/>
        <end position="186"/>
    </location>
</feature>
<dbReference type="InterPro" id="IPR045121">
    <property type="entry name" value="CoAse"/>
</dbReference>
<evidence type="ECO:0000256" key="8">
    <source>
        <dbReference type="SAM" id="MobiDB-lite"/>
    </source>
</evidence>
<evidence type="ECO:0000256" key="2">
    <source>
        <dbReference type="ARBA" id="ARBA00001946"/>
    </source>
</evidence>
<accession>A0A328XXD9</accession>
<comment type="cofactor">
    <cofactor evidence="1">
        <name>Mn(2+)</name>
        <dbReference type="ChEBI" id="CHEBI:29035"/>
    </cofactor>
</comment>
<evidence type="ECO:0000256" key="3">
    <source>
        <dbReference type="ARBA" id="ARBA00006506"/>
    </source>
</evidence>
<comment type="caution">
    <text evidence="10">The sequence shown here is derived from an EMBL/GenBank/DDBJ whole genome shotgun (WGS) entry which is preliminary data.</text>
</comment>
<dbReference type="NCBIfam" id="NF007980">
    <property type="entry name" value="PRK10707.1"/>
    <property type="match status" value="1"/>
</dbReference>